<dbReference type="SUPFAM" id="SSF46689">
    <property type="entry name" value="Homeodomain-like"/>
    <property type="match status" value="1"/>
</dbReference>
<dbReference type="Proteomes" id="UP000634136">
    <property type="component" value="Unassembled WGS sequence"/>
</dbReference>
<evidence type="ECO:0000256" key="5">
    <source>
        <dbReference type="ARBA" id="ARBA00023242"/>
    </source>
</evidence>
<dbReference type="InterPro" id="IPR017930">
    <property type="entry name" value="Myb_dom"/>
</dbReference>
<evidence type="ECO:0000256" key="1">
    <source>
        <dbReference type="ARBA" id="ARBA00004123"/>
    </source>
</evidence>
<keyword evidence="9" id="KW-1185">Reference proteome</keyword>
<dbReference type="InterPro" id="IPR050560">
    <property type="entry name" value="MYB_TF"/>
</dbReference>
<evidence type="ECO:0000259" key="7">
    <source>
        <dbReference type="PROSITE" id="PS51294"/>
    </source>
</evidence>
<accession>A0A835CED0</accession>
<reference evidence="8" key="1">
    <citation type="submission" date="2020-09" db="EMBL/GenBank/DDBJ databases">
        <title>Genome-Enabled Discovery of Anthraquinone Biosynthesis in Senna tora.</title>
        <authorList>
            <person name="Kang S.-H."/>
            <person name="Pandey R.P."/>
            <person name="Lee C.-M."/>
            <person name="Sim J.-S."/>
            <person name="Jeong J.-T."/>
            <person name="Choi B.-S."/>
            <person name="Jung M."/>
            <person name="Ginzburg D."/>
            <person name="Zhao K."/>
            <person name="Won S.Y."/>
            <person name="Oh T.-J."/>
            <person name="Yu Y."/>
            <person name="Kim N.-H."/>
            <person name="Lee O.R."/>
            <person name="Lee T.-H."/>
            <person name="Bashyal P."/>
            <person name="Kim T.-S."/>
            <person name="Lee W.-H."/>
            <person name="Kawkins C."/>
            <person name="Kim C.-K."/>
            <person name="Kim J.S."/>
            <person name="Ahn B.O."/>
            <person name="Rhee S.Y."/>
            <person name="Sohng J.K."/>
        </authorList>
    </citation>
    <scope>NUCLEOTIDE SEQUENCE</scope>
    <source>
        <tissue evidence="8">Leaf</tissue>
    </source>
</reference>
<evidence type="ECO:0000313" key="8">
    <source>
        <dbReference type="EMBL" id="KAF7838321.1"/>
    </source>
</evidence>
<dbReference type="PANTHER" id="PTHR45614:SF285">
    <property type="entry name" value="TRANSCRIPTION FACTOR MYB98"/>
    <property type="match status" value="1"/>
</dbReference>
<keyword evidence="5" id="KW-0539">Nucleus</keyword>
<keyword evidence="3" id="KW-0804">Transcription</keyword>
<dbReference type="GO" id="GO:0000981">
    <property type="term" value="F:DNA-binding transcription factor activity, RNA polymerase II-specific"/>
    <property type="evidence" value="ECO:0007669"/>
    <property type="project" value="TreeGrafter"/>
</dbReference>
<dbReference type="OrthoDB" id="2143914at2759"/>
<feature type="domain" description="Myb-like" evidence="6">
    <location>
        <begin position="72"/>
        <end position="123"/>
    </location>
</feature>
<dbReference type="PROSITE" id="PS50090">
    <property type="entry name" value="MYB_LIKE"/>
    <property type="match status" value="1"/>
</dbReference>
<keyword evidence="2" id="KW-0677">Repeat</keyword>
<comment type="caution">
    <text evidence="8">The sequence shown here is derived from an EMBL/GenBank/DDBJ whole genome shotgun (WGS) entry which is preliminary data.</text>
</comment>
<proteinExistence type="predicted"/>
<evidence type="ECO:0000256" key="3">
    <source>
        <dbReference type="ARBA" id="ARBA00023015"/>
    </source>
</evidence>
<dbReference type="Pfam" id="PF00249">
    <property type="entry name" value="Myb_DNA-binding"/>
    <property type="match status" value="1"/>
</dbReference>
<dbReference type="Gene3D" id="1.10.10.60">
    <property type="entry name" value="Homeodomain-like"/>
    <property type="match status" value="1"/>
</dbReference>
<dbReference type="PROSITE" id="PS51294">
    <property type="entry name" value="HTH_MYB"/>
    <property type="match status" value="1"/>
</dbReference>
<dbReference type="AlphaFoldDB" id="A0A835CED0"/>
<dbReference type="SMART" id="SM00717">
    <property type="entry name" value="SANT"/>
    <property type="match status" value="1"/>
</dbReference>
<sequence>MDLETKLRSENYECYQPMQLQEMDMKSNLKDVEPPMDFGVPNSSHQSNNIFLQDLLHIDPFQANGASKVRKKSSAVKGQWTVEEDRLLIQLVGQYGVRKWSHIAQSLPGRIGKQCRERWHNHLRPDIKVPDFCFDEDENLSLFQEGTCNIETLLDDMPCAPPTMNEADFGEKLHFYGNVNNQFESEKSLEVQVKKEMDLVEMMSQVNEAL</sequence>
<evidence type="ECO:0000256" key="4">
    <source>
        <dbReference type="ARBA" id="ARBA00023125"/>
    </source>
</evidence>
<feature type="domain" description="HTH myb-type" evidence="7">
    <location>
        <begin position="72"/>
        <end position="127"/>
    </location>
</feature>
<evidence type="ECO:0000256" key="2">
    <source>
        <dbReference type="ARBA" id="ARBA00022737"/>
    </source>
</evidence>
<dbReference type="InterPro" id="IPR001005">
    <property type="entry name" value="SANT/Myb"/>
</dbReference>
<dbReference type="CDD" id="cd00167">
    <property type="entry name" value="SANT"/>
    <property type="match status" value="1"/>
</dbReference>
<keyword evidence="4" id="KW-0238">DNA-binding</keyword>
<evidence type="ECO:0000313" key="9">
    <source>
        <dbReference type="Proteomes" id="UP000634136"/>
    </source>
</evidence>
<dbReference type="GO" id="GO:0000978">
    <property type="term" value="F:RNA polymerase II cis-regulatory region sequence-specific DNA binding"/>
    <property type="evidence" value="ECO:0007669"/>
    <property type="project" value="TreeGrafter"/>
</dbReference>
<dbReference type="FunFam" id="1.10.10.60:FF:000010">
    <property type="entry name" value="Transcriptional activator Myb isoform A"/>
    <property type="match status" value="1"/>
</dbReference>
<evidence type="ECO:0000259" key="6">
    <source>
        <dbReference type="PROSITE" id="PS50090"/>
    </source>
</evidence>
<dbReference type="PANTHER" id="PTHR45614">
    <property type="entry name" value="MYB PROTEIN-RELATED"/>
    <property type="match status" value="1"/>
</dbReference>
<name>A0A835CED0_9FABA</name>
<gene>
    <name evidence="8" type="ORF">G2W53_006803</name>
</gene>
<dbReference type="GO" id="GO:0005634">
    <property type="term" value="C:nucleus"/>
    <property type="evidence" value="ECO:0007669"/>
    <property type="project" value="UniProtKB-SubCell"/>
</dbReference>
<dbReference type="EMBL" id="JAAIUW010000003">
    <property type="protein sequence ID" value="KAF7838321.1"/>
    <property type="molecule type" value="Genomic_DNA"/>
</dbReference>
<comment type="subcellular location">
    <subcellularLocation>
        <location evidence="1">Nucleus</location>
    </subcellularLocation>
</comment>
<dbReference type="InterPro" id="IPR009057">
    <property type="entry name" value="Homeodomain-like_sf"/>
</dbReference>
<keyword evidence="3" id="KW-0805">Transcription regulation</keyword>
<protein>
    <submittedName>
        <fullName evidence="8">Transcription factor MYB98-like</fullName>
    </submittedName>
</protein>
<organism evidence="8 9">
    <name type="scientific">Senna tora</name>
    <dbReference type="NCBI Taxonomy" id="362788"/>
    <lineage>
        <taxon>Eukaryota</taxon>
        <taxon>Viridiplantae</taxon>
        <taxon>Streptophyta</taxon>
        <taxon>Embryophyta</taxon>
        <taxon>Tracheophyta</taxon>
        <taxon>Spermatophyta</taxon>
        <taxon>Magnoliopsida</taxon>
        <taxon>eudicotyledons</taxon>
        <taxon>Gunneridae</taxon>
        <taxon>Pentapetalae</taxon>
        <taxon>rosids</taxon>
        <taxon>fabids</taxon>
        <taxon>Fabales</taxon>
        <taxon>Fabaceae</taxon>
        <taxon>Caesalpinioideae</taxon>
        <taxon>Cassia clade</taxon>
        <taxon>Senna</taxon>
    </lineage>
</organism>